<dbReference type="RefSeq" id="WP_097611386.1">
    <property type="nucleotide sequence ID" value="NZ_NWSV01000003.1"/>
</dbReference>
<gene>
    <name evidence="2" type="ORF">CO666_07270</name>
</gene>
<feature type="chain" id="PRO_5012834268" description="WG repeat-containing protein" evidence="1">
    <location>
        <begin position="25"/>
        <end position="377"/>
    </location>
</feature>
<dbReference type="EMBL" id="NWSV01000003">
    <property type="protein sequence ID" value="PDT05403.1"/>
    <property type="molecule type" value="Genomic_DNA"/>
</dbReference>
<keyword evidence="1" id="KW-0732">Signal</keyword>
<dbReference type="AlphaFoldDB" id="A0A2A6JGA6"/>
<reference evidence="2 3" key="1">
    <citation type="submission" date="2017-09" db="EMBL/GenBank/DDBJ databases">
        <title>Comparative genomics of rhizobia isolated from Phaseolus vulgaris in China.</title>
        <authorList>
            <person name="Tong W."/>
        </authorList>
    </citation>
    <scope>NUCLEOTIDE SEQUENCE [LARGE SCALE GENOMIC DNA]</scope>
    <source>
        <strain evidence="2 3">C5</strain>
    </source>
</reference>
<keyword evidence="3" id="KW-1185">Reference proteome</keyword>
<evidence type="ECO:0000313" key="3">
    <source>
        <dbReference type="Proteomes" id="UP000220768"/>
    </source>
</evidence>
<sequence>MIRRRKASFVAAIIAAILPTQVMSDGILPSKSSPLCLVPVKNGEPTKDDIYQSFRMTSKVVAVPGLDRPIIFPLNRGGVWTIDANGTYVPFGGDFPDHYQDEYASDTSTGDIIGVSWKLGVFRLRRGETQFERLYLADGKPFIHPFSATYVTRFGGTVISDNSGLYLLRTSGQVERLYWDAHVGGKSPGRVFDLPELKLLLFTAEGYIYARDDNGNLTIFDKGFGGLLAARVTADGRIFLERNQENVVVPWPPRDPTRTPVQQGASTYENFEGVETFVSTLVKVHGKQISAYLPPGVYSPPVEFPGGVMVASAGRDGLYTLNAENRWDLVDQSREIAGNLVDLFRLPIENRALLINAKKGLFLLIQKSDARAAGCLR</sequence>
<accession>A0A2A6JGA6</accession>
<dbReference type="Proteomes" id="UP000220768">
    <property type="component" value="Unassembled WGS sequence"/>
</dbReference>
<evidence type="ECO:0008006" key="4">
    <source>
        <dbReference type="Google" id="ProtNLM"/>
    </source>
</evidence>
<proteinExistence type="predicted"/>
<name>A0A2A6JGA6_9HYPH</name>
<organism evidence="2 3">
    <name type="scientific">Rhizobium chutanense</name>
    <dbReference type="NCBI Taxonomy" id="2035448"/>
    <lineage>
        <taxon>Bacteria</taxon>
        <taxon>Pseudomonadati</taxon>
        <taxon>Pseudomonadota</taxon>
        <taxon>Alphaproteobacteria</taxon>
        <taxon>Hyphomicrobiales</taxon>
        <taxon>Rhizobiaceae</taxon>
        <taxon>Rhizobium/Agrobacterium group</taxon>
        <taxon>Rhizobium</taxon>
    </lineage>
</organism>
<evidence type="ECO:0000256" key="1">
    <source>
        <dbReference type="SAM" id="SignalP"/>
    </source>
</evidence>
<comment type="caution">
    <text evidence="2">The sequence shown here is derived from an EMBL/GenBank/DDBJ whole genome shotgun (WGS) entry which is preliminary data.</text>
</comment>
<protein>
    <recommendedName>
        <fullName evidence="4">WG repeat-containing protein</fullName>
    </recommendedName>
</protein>
<evidence type="ECO:0000313" key="2">
    <source>
        <dbReference type="EMBL" id="PDT05403.1"/>
    </source>
</evidence>
<feature type="signal peptide" evidence="1">
    <location>
        <begin position="1"/>
        <end position="24"/>
    </location>
</feature>